<dbReference type="EMBL" id="FMYG01000003">
    <property type="protein sequence ID" value="SDC17674.1"/>
    <property type="molecule type" value="Genomic_DNA"/>
</dbReference>
<dbReference type="PANTHER" id="PTHR43744">
    <property type="entry name" value="ABC TRANSPORTER PERMEASE PROTEIN MG189-RELATED-RELATED"/>
    <property type="match status" value="1"/>
</dbReference>
<feature type="transmembrane region" description="Helical" evidence="7">
    <location>
        <begin position="205"/>
        <end position="227"/>
    </location>
</feature>
<protein>
    <submittedName>
        <fullName evidence="10">Carbohydrate ABC transporter membrane protein 2, CUT1 family (TC 3.A.1.1.-)</fullName>
    </submittedName>
</protein>
<keyword evidence="3" id="KW-1003">Cell membrane</keyword>
<keyword evidence="6 7" id="KW-0472">Membrane</keyword>
<gene>
    <name evidence="10" type="ORF">SAMN05216418_1814</name>
</gene>
<feature type="transmembrane region" description="Helical" evidence="7">
    <location>
        <begin position="99"/>
        <end position="118"/>
    </location>
</feature>
<feature type="transmembrane region" description="Helical" evidence="7">
    <location>
        <begin position="161"/>
        <end position="184"/>
    </location>
</feature>
<feature type="compositionally biased region" description="Polar residues" evidence="8">
    <location>
        <begin position="1"/>
        <end position="15"/>
    </location>
</feature>
<evidence type="ECO:0000256" key="7">
    <source>
        <dbReference type="RuleBase" id="RU363032"/>
    </source>
</evidence>
<evidence type="ECO:0000259" key="9">
    <source>
        <dbReference type="PROSITE" id="PS50928"/>
    </source>
</evidence>
<dbReference type="InterPro" id="IPR000515">
    <property type="entry name" value="MetI-like"/>
</dbReference>
<dbReference type="Proteomes" id="UP000183203">
    <property type="component" value="Unassembled WGS sequence"/>
</dbReference>
<dbReference type="Gene3D" id="1.10.3720.10">
    <property type="entry name" value="MetI-like"/>
    <property type="match status" value="1"/>
</dbReference>
<feature type="transmembrane region" description="Helical" evidence="7">
    <location>
        <begin position="130"/>
        <end position="155"/>
    </location>
</feature>
<comment type="subcellular location">
    <subcellularLocation>
        <location evidence="1 7">Cell membrane</location>
        <topology evidence="1 7">Multi-pass membrane protein</topology>
    </subcellularLocation>
</comment>
<evidence type="ECO:0000313" key="10">
    <source>
        <dbReference type="EMBL" id="SDC17674.1"/>
    </source>
</evidence>
<dbReference type="Pfam" id="PF00528">
    <property type="entry name" value="BPD_transp_1"/>
    <property type="match status" value="1"/>
</dbReference>
<comment type="similarity">
    <text evidence="7">Belongs to the binding-protein-dependent transport system permease family.</text>
</comment>
<evidence type="ECO:0000256" key="4">
    <source>
        <dbReference type="ARBA" id="ARBA00022692"/>
    </source>
</evidence>
<keyword evidence="5 7" id="KW-1133">Transmembrane helix</keyword>
<dbReference type="AlphaFoldDB" id="A0A1G6JFZ4"/>
<evidence type="ECO:0000256" key="2">
    <source>
        <dbReference type="ARBA" id="ARBA00022448"/>
    </source>
</evidence>
<dbReference type="CDD" id="cd06261">
    <property type="entry name" value="TM_PBP2"/>
    <property type="match status" value="1"/>
</dbReference>
<proteinExistence type="inferred from homology"/>
<dbReference type="OrthoDB" id="9794684at2"/>
<evidence type="ECO:0000313" key="11">
    <source>
        <dbReference type="Proteomes" id="UP000183203"/>
    </source>
</evidence>
<name>A0A1G6JFZ4_9MICO</name>
<evidence type="ECO:0000256" key="5">
    <source>
        <dbReference type="ARBA" id="ARBA00022989"/>
    </source>
</evidence>
<evidence type="ECO:0000256" key="6">
    <source>
        <dbReference type="ARBA" id="ARBA00023136"/>
    </source>
</evidence>
<keyword evidence="2 7" id="KW-0813">Transport</keyword>
<reference evidence="10 11" key="1">
    <citation type="submission" date="2016-09" db="EMBL/GenBank/DDBJ databases">
        <authorList>
            <person name="Capua I."/>
            <person name="De Benedictis P."/>
            <person name="Joannis T."/>
            <person name="Lombin L.H."/>
            <person name="Cattoli G."/>
        </authorList>
    </citation>
    <scope>NUCLEOTIDE SEQUENCE [LARGE SCALE GENOMIC DNA]</scope>
    <source>
        <strain evidence="10 11">NIO-1002</strain>
    </source>
</reference>
<dbReference type="GO" id="GO:0055085">
    <property type="term" value="P:transmembrane transport"/>
    <property type="evidence" value="ECO:0007669"/>
    <property type="project" value="InterPro"/>
</dbReference>
<dbReference type="STRING" id="993073.AS029_07775"/>
<dbReference type="PROSITE" id="PS50928">
    <property type="entry name" value="ABC_TM1"/>
    <property type="match status" value="1"/>
</dbReference>
<feature type="transmembrane region" description="Helical" evidence="7">
    <location>
        <begin position="32"/>
        <end position="55"/>
    </location>
</feature>
<dbReference type="RefSeq" id="WP_082642214.1">
    <property type="nucleotide sequence ID" value="NZ_FMYG01000003.1"/>
</dbReference>
<feature type="region of interest" description="Disordered" evidence="8">
    <location>
        <begin position="1"/>
        <end position="24"/>
    </location>
</feature>
<evidence type="ECO:0000256" key="1">
    <source>
        <dbReference type="ARBA" id="ARBA00004651"/>
    </source>
</evidence>
<dbReference type="InterPro" id="IPR035906">
    <property type="entry name" value="MetI-like_sf"/>
</dbReference>
<dbReference type="SUPFAM" id="SSF161098">
    <property type="entry name" value="MetI-like"/>
    <property type="match status" value="1"/>
</dbReference>
<organism evidence="10 11">
    <name type="scientific">Microbacterium enclense</name>
    <dbReference type="NCBI Taxonomy" id="993073"/>
    <lineage>
        <taxon>Bacteria</taxon>
        <taxon>Bacillati</taxon>
        <taxon>Actinomycetota</taxon>
        <taxon>Actinomycetes</taxon>
        <taxon>Micrococcales</taxon>
        <taxon>Microbacteriaceae</taxon>
        <taxon>Microbacterium</taxon>
    </lineage>
</organism>
<accession>A0A1G6JFZ4</accession>
<sequence>MSAATLTEPTVTSSPRHQETQRKRRTRPRPIVWLRYSILSVFALLWIGVPLWMLLVNSFKREGEAAQLSLALPTEWAIDYNYGAVFTEGNYLTGLRNTLLVTVPTVLVVLLLGSLAAWGYARSSKRLTQFFFYLCALSILLPPAVIPTIFILSTLNLDGSLWGYALMNIGTRLGFVIFLTTGFIRGMPTELEEAAAIDGATRLRTFFSVLLPLLRPILFVAAVIMVIGVWNDYFFALLLLRSAENATLPLTLFQFASSSFIGVKWNFVFAHVVMTSLPLILVYLVAQRQVLAGLTEGGLKG</sequence>
<evidence type="ECO:0000256" key="8">
    <source>
        <dbReference type="SAM" id="MobiDB-lite"/>
    </source>
</evidence>
<feature type="transmembrane region" description="Helical" evidence="7">
    <location>
        <begin position="265"/>
        <end position="286"/>
    </location>
</feature>
<feature type="domain" description="ABC transmembrane type-1" evidence="9">
    <location>
        <begin position="95"/>
        <end position="286"/>
    </location>
</feature>
<evidence type="ECO:0000256" key="3">
    <source>
        <dbReference type="ARBA" id="ARBA00022475"/>
    </source>
</evidence>
<keyword evidence="4 7" id="KW-0812">Transmembrane</keyword>
<dbReference type="GO" id="GO:0005886">
    <property type="term" value="C:plasma membrane"/>
    <property type="evidence" value="ECO:0007669"/>
    <property type="project" value="UniProtKB-SubCell"/>
</dbReference>
<dbReference type="PANTHER" id="PTHR43744:SF12">
    <property type="entry name" value="ABC TRANSPORTER PERMEASE PROTEIN MG189-RELATED"/>
    <property type="match status" value="1"/>
</dbReference>